<keyword evidence="4" id="KW-1185">Reference proteome</keyword>
<dbReference type="OrthoDB" id="5197219at2"/>
<sequence length="461" mass="46215">MFDQSRLSVEDRPSVLEALLRATLAGRSAPAESYAPRRRVLLDSFSPHISRPAMRASLESAAAATEPQPSAAGQDTAAGAEPESGAPVGTPAADESDAGSADAGAAEAAESDAGSADAGAVEAGAADAAEVGAAAAGAGEVGAADPGGAQVEPECAALAGLLEAGAAHLAEAGAAYRAQGRQAARQARALAAFAAARPAAAMDRPDGEVGAAAAASRAARPAALTGVSEWAVDEVMVALALSSRAASTLLGESVVLVEQFPATVAAVEAGTISWAHARMLAHELSLLTDDALRASVEARLLAGAGGRTVGQLRVSAQRAVLRADASAAVRRLAAAIKRRAVRAYPDKDGMGTLSASMPLPVLRACEGVLRQYARECTFPGDERSTDQRMLDCLVDLLLRPDAAGRPPVQAHLTIVASAGTLAGGDEPGEVDGQPVPAALVRELAYALGLLPRPQPPADAGT</sequence>
<dbReference type="STRING" id="1798228.SAMN05216574_1011"/>
<feature type="compositionally biased region" description="Low complexity" evidence="1">
    <location>
        <begin position="56"/>
        <end position="72"/>
    </location>
</feature>
<dbReference type="AlphaFoldDB" id="A0A1I1VKU7"/>
<feature type="region of interest" description="Disordered" evidence="1">
    <location>
        <begin position="56"/>
        <end position="118"/>
    </location>
</feature>
<protein>
    <recommendedName>
        <fullName evidence="2">DUF222 domain-containing protein</fullName>
    </recommendedName>
</protein>
<evidence type="ECO:0000313" key="3">
    <source>
        <dbReference type="EMBL" id="SFD83499.1"/>
    </source>
</evidence>
<feature type="compositionally biased region" description="Low complexity" evidence="1">
    <location>
        <begin position="98"/>
        <end position="118"/>
    </location>
</feature>
<evidence type="ECO:0000256" key="1">
    <source>
        <dbReference type="SAM" id="MobiDB-lite"/>
    </source>
</evidence>
<feature type="domain" description="DUF222" evidence="2">
    <location>
        <begin position="229"/>
        <end position="444"/>
    </location>
</feature>
<evidence type="ECO:0000313" key="4">
    <source>
        <dbReference type="Proteomes" id="UP000198589"/>
    </source>
</evidence>
<proteinExistence type="predicted"/>
<dbReference type="EMBL" id="FOND01000001">
    <property type="protein sequence ID" value="SFD83499.1"/>
    <property type="molecule type" value="Genomic_DNA"/>
</dbReference>
<dbReference type="Proteomes" id="UP000198589">
    <property type="component" value="Unassembled WGS sequence"/>
</dbReference>
<organism evidence="3 4">
    <name type="scientific">Blastococcus tunisiensis</name>
    <dbReference type="NCBI Taxonomy" id="1798228"/>
    <lineage>
        <taxon>Bacteria</taxon>
        <taxon>Bacillati</taxon>
        <taxon>Actinomycetota</taxon>
        <taxon>Actinomycetes</taxon>
        <taxon>Geodermatophilales</taxon>
        <taxon>Geodermatophilaceae</taxon>
        <taxon>Blastococcus</taxon>
    </lineage>
</organism>
<dbReference type="Pfam" id="PF02720">
    <property type="entry name" value="DUF222"/>
    <property type="match status" value="1"/>
</dbReference>
<dbReference type="InterPro" id="IPR003870">
    <property type="entry name" value="DUF222"/>
</dbReference>
<evidence type="ECO:0000259" key="2">
    <source>
        <dbReference type="Pfam" id="PF02720"/>
    </source>
</evidence>
<accession>A0A1I1VKU7</accession>
<gene>
    <name evidence="3" type="ORF">SAMN05216574_1011</name>
</gene>
<feature type="non-terminal residue" evidence="3">
    <location>
        <position position="461"/>
    </location>
</feature>
<reference evidence="4" key="1">
    <citation type="submission" date="2016-10" db="EMBL/GenBank/DDBJ databases">
        <authorList>
            <person name="Varghese N."/>
            <person name="Submissions S."/>
        </authorList>
    </citation>
    <scope>NUCLEOTIDE SEQUENCE [LARGE SCALE GENOMIC DNA]</scope>
    <source>
        <strain evidence="4">DSM 46838</strain>
    </source>
</reference>
<dbReference type="RefSeq" id="WP_139228720.1">
    <property type="nucleotide sequence ID" value="NZ_FOND01000001.1"/>
</dbReference>
<name>A0A1I1VKU7_9ACTN</name>